<evidence type="ECO:0000313" key="2">
    <source>
        <dbReference type="Proteomes" id="UP001055811"/>
    </source>
</evidence>
<proteinExistence type="predicted"/>
<gene>
    <name evidence="1" type="ORF">L2E82_45479</name>
</gene>
<dbReference type="Proteomes" id="UP001055811">
    <property type="component" value="Linkage Group LG08"/>
</dbReference>
<evidence type="ECO:0000313" key="1">
    <source>
        <dbReference type="EMBL" id="KAI3700840.1"/>
    </source>
</evidence>
<reference evidence="2" key="1">
    <citation type="journal article" date="2022" name="Mol. Ecol. Resour.">
        <title>The genomes of chicory, endive, great burdock and yacon provide insights into Asteraceae palaeo-polyploidization history and plant inulin production.</title>
        <authorList>
            <person name="Fan W."/>
            <person name="Wang S."/>
            <person name="Wang H."/>
            <person name="Wang A."/>
            <person name="Jiang F."/>
            <person name="Liu H."/>
            <person name="Zhao H."/>
            <person name="Xu D."/>
            <person name="Zhang Y."/>
        </authorList>
    </citation>
    <scope>NUCLEOTIDE SEQUENCE [LARGE SCALE GENOMIC DNA]</scope>
    <source>
        <strain evidence="2">cv. Punajuju</strain>
    </source>
</reference>
<keyword evidence="2" id="KW-1185">Reference proteome</keyword>
<reference evidence="1 2" key="2">
    <citation type="journal article" date="2022" name="Mol. Ecol. Resour.">
        <title>The genomes of chicory, endive, great burdock and yacon provide insights into Asteraceae paleo-polyploidization history and plant inulin production.</title>
        <authorList>
            <person name="Fan W."/>
            <person name="Wang S."/>
            <person name="Wang H."/>
            <person name="Wang A."/>
            <person name="Jiang F."/>
            <person name="Liu H."/>
            <person name="Zhao H."/>
            <person name="Xu D."/>
            <person name="Zhang Y."/>
        </authorList>
    </citation>
    <scope>NUCLEOTIDE SEQUENCE [LARGE SCALE GENOMIC DNA]</scope>
    <source>
        <strain evidence="2">cv. Punajuju</strain>
        <tissue evidence="1">Leaves</tissue>
    </source>
</reference>
<dbReference type="EMBL" id="CM042016">
    <property type="protein sequence ID" value="KAI3700840.1"/>
    <property type="molecule type" value="Genomic_DNA"/>
</dbReference>
<protein>
    <submittedName>
        <fullName evidence="1">Uncharacterized protein</fullName>
    </submittedName>
</protein>
<sequence length="327" mass="37548">MHTITNFCINESFNHFSFPSHASHVSSQSPSPFEPAFYHQAKGVPEWEQAMKNELDALNANNTWDIVKLPKGKKPISCRWVYKVKLKADGLVERFKARLVAKGFTQKEEIEFHETYSPVVKFTTVRSLVALAVKNHWDIHQFDVNNAFLHGKLHEEVYMRLPPGHENTSQSLVCKLKKSLYGLKQASRQWYSKLSEALHQQGYKHSPNDHSLFLKNNGSSLVIVAIYVDDILVTGNNTEDIFKLKAFLHDKFQIKDLGFLNFFLGIEFKKVKDGMVAHQTKFIKELLQTYNVHDTTSVTTPLPYQDRFVLFGTVFEPIQQNTLTTSS</sequence>
<name>A0ACB8ZXI3_CICIN</name>
<comment type="caution">
    <text evidence="1">The sequence shown here is derived from an EMBL/GenBank/DDBJ whole genome shotgun (WGS) entry which is preliminary data.</text>
</comment>
<organism evidence="1 2">
    <name type="scientific">Cichorium intybus</name>
    <name type="common">Chicory</name>
    <dbReference type="NCBI Taxonomy" id="13427"/>
    <lineage>
        <taxon>Eukaryota</taxon>
        <taxon>Viridiplantae</taxon>
        <taxon>Streptophyta</taxon>
        <taxon>Embryophyta</taxon>
        <taxon>Tracheophyta</taxon>
        <taxon>Spermatophyta</taxon>
        <taxon>Magnoliopsida</taxon>
        <taxon>eudicotyledons</taxon>
        <taxon>Gunneridae</taxon>
        <taxon>Pentapetalae</taxon>
        <taxon>asterids</taxon>
        <taxon>campanulids</taxon>
        <taxon>Asterales</taxon>
        <taxon>Asteraceae</taxon>
        <taxon>Cichorioideae</taxon>
        <taxon>Cichorieae</taxon>
        <taxon>Cichoriinae</taxon>
        <taxon>Cichorium</taxon>
    </lineage>
</organism>
<accession>A0ACB8ZXI3</accession>